<dbReference type="Proteomes" id="UP000265619">
    <property type="component" value="Unassembled WGS sequence"/>
</dbReference>
<proteinExistence type="predicted"/>
<dbReference type="RefSeq" id="WP_119553896.1">
    <property type="nucleotide sequence ID" value="NZ_QXMN01000013.1"/>
</dbReference>
<evidence type="ECO:0000259" key="1">
    <source>
        <dbReference type="Pfam" id="PF01425"/>
    </source>
</evidence>
<name>A0A9X8D5X0_9BURK</name>
<dbReference type="SUPFAM" id="SSF75304">
    <property type="entry name" value="Amidase signature (AS) enzymes"/>
    <property type="match status" value="1"/>
</dbReference>
<dbReference type="AlphaFoldDB" id="A0A9X8D5X0"/>
<dbReference type="PANTHER" id="PTHR11895">
    <property type="entry name" value="TRANSAMIDASE"/>
    <property type="match status" value="1"/>
</dbReference>
<sequence length="519" mass="55240">MSLANPTIHTAHDADTALVEKSAVELRRLIGSKQVSPVELLEACIARIERVNPFVNAVTATCFDRARAEARDAESAVMRGDTLGLLHGLPMGVKDLEPTEGLLTTWGSPIYRDHVPTEDIELVARLRRAGAIVAGKTNVPEMGAGANSRNDVWGATGNPFNPNLNAGGSSGGSAAALACDMLPVCTGSDTGGSLRIPAAKCGVVGFRPSPGVVPSVRKPLGWTPISVVGPMGRTVEEACLQLAASAGMCAGDPLSYPLDPLSFLTPRSVDLGRLRVAWTEDFGTCAVDDGIRATFRRKIDAMRHLFGRCDKVEFDMGEAHRCFDVLRAEAFVAGMQAAYERDSGSLGPNPRANYEMGAKMSLLDSAWAQAEQTRLLKRFQATFADYDLVLSPTTPVSPFPWTQLYAATINGQAQANYYRWLALTYVVTLTTHPAMALPCGLDHAGMPFGLQVVGGFRADHQLLGAAQAMEAAFASDPLLRRPRPDLAALRTAEPALTSIVRMPPVFDGRLAASAAVSAV</sequence>
<accession>A0A9X8D5X0</accession>
<dbReference type="Gene3D" id="3.90.1300.10">
    <property type="entry name" value="Amidase signature (AS) domain"/>
    <property type="match status" value="1"/>
</dbReference>
<dbReference type="InterPro" id="IPR036928">
    <property type="entry name" value="AS_sf"/>
</dbReference>
<dbReference type="Pfam" id="PF01425">
    <property type="entry name" value="Amidase"/>
    <property type="match status" value="1"/>
</dbReference>
<keyword evidence="3" id="KW-1185">Reference proteome</keyword>
<gene>
    <name evidence="2" type="ORF">D3H34_13115</name>
</gene>
<dbReference type="InterPro" id="IPR000120">
    <property type="entry name" value="Amidase"/>
</dbReference>
<reference evidence="2 3" key="1">
    <citation type="submission" date="2018-09" db="EMBL/GenBank/DDBJ databases">
        <title>Acidovorax cavernicola nov. sp. isolated from Gruta de las Maravillas (Aracena, Spain).</title>
        <authorList>
            <person name="Jurado V."/>
            <person name="Gutierrez-Patricio S."/>
            <person name="Gonzalez-Pimentel J.L."/>
            <person name="Miller A.Z."/>
            <person name="Laiz L."/>
            <person name="Saiz-Jimenez C."/>
        </authorList>
    </citation>
    <scope>NUCLEOTIDE SEQUENCE [LARGE SCALE GENOMIC DNA]</scope>
    <source>
        <strain evidence="2 3">1011MAR4D40.2</strain>
    </source>
</reference>
<protein>
    <submittedName>
        <fullName evidence="2">Amidase</fullName>
    </submittedName>
</protein>
<dbReference type="GO" id="GO:0003824">
    <property type="term" value="F:catalytic activity"/>
    <property type="evidence" value="ECO:0007669"/>
    <property type="project" value="InterPro"/>
</dbReference>
<organism evidence="2 3">
    <name type="scientific">Acidovorax cavernicola</name>
    <dbReference type="NCBI Taxonomy" id="1675792"/>
    <lineage>
        <taxon>Bacteria</taxon>
        <taxon>Pseudomonadati</taxon>
        <taxon>Pseudomonadota</taxon>
        <taxon>Betaproteobacteria</taxon>
        <taxon>Burkholderiales</taxon>
        <taxon>Comamonadaceae</taxon>
        <taxon>Acidovorax</taxon>
    </lineage>
</organism>
<dbReference type="PANTHER" id="PTHR11895:SF76">
    <property type="entry name" value="INDOLEACETAMIDE HYDROLASE"/>
    <property type="match status" value="1"/>
</dbReference>
<dbReference type="OrthoDB" id="8576090at2"/>
<feature type="domain" description="Amidase" evidence="1">
    <location>
        <begin position="39"/>
        <end position="463"/>
    </location>
</feature>
<dbReference type="EMBL" id="QXMN01000013">
    <property type="protein sequence ID" value="RIX80277.1"/>
    <property type="molecule type" value="Genomic_DNA"/>
</dbReference>
<comment type="caution">
    <text evidence="2">The sequence shown here is derived from an EMBL/GenBank/DDBJ whole genome shotgun (WGS) entry which is preliminary data.</text>
</comment>
<evidence type="ECO:0000313" key="3">
    <source>
        <dbReference type="Proteomes" id="UP000265619"/>
    </source>
</evidence>
<dbReference type="InterPro" id="IPR023631">
    <property type="entry name" value="Amidase_dom"/>
</dbReference>
<evidence type="ECO:0000313" key="2">
    <source>
        <dbReference type="EMBL" id="RIX80277.1"/>
    </source>
</evidence>